<evidence type="ECO:0000313" key="3">
    <source>
        <dbReference type="Proteomes" id="UP000002218"/>
    </source>
</evidence>
<organism evidence="2 3">
    <name type="scientific">Nakamurella multipartita (strain ATCC 700099 / DSM 44233 / CIP 104796 / JCM 9543 / NBRC 105858 / Y-104)</name>
    <name type="common">Microsphaera multipartita</name>
    <dbReference type="NCBI Taxonomy" id="479431"/>
    <lineage>
        <taxon>Bacteria</taxon>
        <taxon>Bacillati</taxon>
        <taxon>Actinomycetota</taxon>
        <taxon>Actinomycetes</taxon>
        <taxon>Nakamurellales</taxon>
        <taxon>Nakamurellaceae</taxon>
        <taxon>Nakamurella</taxon>
    </lineage>
</organism>
<reference evidence="2 3" key="2">
    <citation type="journal article" date="2010" name="Stand. Genomic Sci.">
        <title>Complete genome sequence of Nakamurella multipartita type strain (Y-104).</title>
        <authorList>
            <person name="Tice H."/>
            <person name="Mayilraj S."/>
            <person name="Sims D."/>
            <person name="Lapidus A."/>
            <person name="Nolan M."/>
            <person name="Lucas S."/>
            <person name="Glavina Del Rio T."/>
            <person name="Copeland A."/>
            <person name="Cheng J.F."/>
            <person name="Meincke L."/>
            <person name="Bruce D."/>
            <person name="Goodwin L."/>
            <person name="Pitluck S."/>
            <person name="Ivanova N."/>
            <person name="Mavromatis K."/>
            <person name="Ovchinnikova G."/>
            <person name="Pati A."/>
            <person name="Chen A."/>
            <person name="Palaniappan K."/>
            <person name="Land M."/>
            <person name="Hauser L."/>
            <person name="Chang Y.J."/>
            <person name="Jeffries C.D."/>
            <person name="Detter J.C."/>
            <person name="Brettin T."/>
            <person name="Rohde M."/>
            <person name="Goker M."/>
            <person name="Bristow J."/>
            <person name="Eisen J.A."/>
            <person name="Markowitz V."/>
            <person name="Hugenholtz P."/>
            <person name="Kyrpides N.C."/>
            <person name="Klenk H.P."/>
            <person name="Chen F."/>
        </authorList>
    </citation>
    <scope>NUCLEOTIDE SEQUENCE [LARGE SCALE GENOMIC DNA]</scope>
    <source>
        <strain evidence="3">ATCC 700099 / DSM 44233 / CIP 104796 / JCM 9543 / NBRC 105858 / Y-104</strain>
    </source>
</reference>
<feature type="region of interest" description="Disordered" evidence="1">
    <location>
        <begin position="102"/>
        <end position="167"/>
    </location>
</feature>
<evidence type="ECO:0000313" key="2">
    <source>
        <dbReference type="EMBL" id="ACV77720.1"/>
    </source>
</evidence>
<accession>C8XDQ6</accession>
<dbReference type="Proteomes" id="UP000002218">
    <property type="component" value="Chromosome"/>
</dbReference>
<feature type="compositionally biased region" description="Basic and acidic residues" evidence="1">
    <location>
        <begin position="126"/>
        <end position="136"/>
    </location>
</feature>
<dbReference type="InParanoid" id="C8XDQ6"/>
<protein>
    <submittedName>
        <fullName evidence="2">Uncharacterized protein</fullName>
    </submittedName>
</protein>
<dbReference type="RefSeq" id="WP_015746628.1">
    <property type="nucleotide sequence ID" value="NC_013235.1"/>
</dbReference>
<dbReference type="EMBL" id="CP001737">
    <property type="protein sequence ID" value="ACV77720.1"/>
    <property type="molecule type" value="Genomic_DNA"/>
</dbReference>
<proteinExistence type="predicted"/>
<sequence length="167" mass="17939">MADDVPDPVADLIRSFVQNLEDPAGGLGDWASTAFVLEFPDGRFNSAHGYLYAADGRISPVAADPWAVGTAVDAYLDCHYQPADARPRAILVQFDRTSGRYQFSSRTPMSTDGTRLRAPSGSSGRSCDRGCREPQSRPRPGKGRPMTDVHPATEGQTGDPVAEEGRA</sequence>
<dbReference type="HOGENOM" id="CLU_1592815_0_0_11"/>
<dbReference type="STRING" id="479431.Namu_1317"/>
<dbReference type="eggNOG" id="ENOG50349S4">
    <property type="taxonomic scope" value="Bacteria"/>
</dbReference>
<dbReference type="KEGG" id="nml:Namu_1317"/>
<dbReference type="OrthoDB" id="5070984at2"/>
<feature type="compositionally biased region" description="Polar residues" evidence="1">
    <location>
        <begin position="102"/>
        <end position="113"/>
    </location>
</feature>
<keyword evidence="3" id="KW-1185">Reference proteome</keyword>
<dbReference type="AlphaFoldDB" id="C8XDQ6"/>
<name>C8XDQ6_NAKMY</name>
<gene>
    <name evidence="2" type="ordered locus">Namu_1317</name>
</gene>
<evidence type="ECO:0000256" key="1">
    <source>
        <dbReference type="SAM" id="MobiDB-lite"/>
    </source>
</evidence>
<reference evidence="3" key="1">
    <citation type="submission" date="2009-09" db="EMBL/GenBank/DDBJ databases">
        <title>The complete genome of Nakamurella multipartita DSM 44233.</title>
        <authorList>
            <consortium name="US DOE Joint Genome Institute (JGI-PGF)"/>
            <person name="Lucas S."/>
            <person name="Copeland A."/>
            <person name="Lapidus A."/>
            <person name="Glavina del Rio T."/>
            <person name="Dalin E."/>
            <person name="Tice H."/>
            <person name="Bruce D."/>
            <person name="Goodwin L."/>
            <person name="Pitluck S."/>
            <person name="Kyrpides N."/>
            <person name="Mavromatis K."/>
            <person name="Ivanova N."/>
            <person name="Ovchinnikova G."/>
            <person name="Sims D."/>
            <person name="Meincke L."/>
            <person name="Brettin T."/>
            <person name="Detter J.C."/>
            <person name="Han C."/>
            <person name="Larimer F."/>
            <person name="Land M."/>
            <person name="Hauser L."/>
            <person name="Markowitz V."/>
            <person name="Cheng J.-F."/>
            <person name="Hugenholtz P."/>
            <person name="Woyke T."/>
            <person name="Wu D."/>
            <person name="Klenk H.-P."/>
            <person name="Eisen J.A."/>
        </authorList>
    </citation>
    <scope>NUCLEOTIDE SEQUENCE [LARGE SCALE GENOMIC DNA]</scope>
    <source>
        <strain evidence="3">ATCC 700099 / DSM 44233 / CIP 104796 / JCM 9543 / NBRC 105858 / Y-104</strain>
    </source>
</reference>